<gene>
    <name evidence="1" type="ORF">BJ322DRAFT_1175135</name>
</gene>
<reference evidence="1" key="1">
    <citation type="journal article" date="2020" name="Nat. Commun.">
        <title>Large-scale genome sequencing of mycorrhizal fungi provides insights into the early evolution of symbiotic traits.</title>
        <authorList>
            <person name="Miyauchi S."/>
            <person name="Kiss E."/>
            <person name="Kuo A."/>
            <person name="Drula E."/>
            <person name="Kohler A."/>
            <person name="Sanchez-Garcia M."/>
            <person name="Morin E."/>
            <person name="Andreopoulos B."/>
            <person name="Barry K.W."/>
            <person name="Bonito G."/>
            <person name="Buee M."/>
            <person name="Carver A."/>
            <person name="Chen C."/>
            <person name="Cichocki N."/>
            <person name="Clum A."/>
            <person name="Culley D."/>
            <person name="Crous P.W."/>
            <person name="Fauchery L."/>
            <person name="Girlanda M."/>
            <person name="Hayes R.D."/>
            <person name="Keri Z."/>
            <person name="LaButti K."/>
            <person name="Lipzen A."/>
            <person name="Lombard V."/>
            <person name="Magnuson J."/>
            <person name="Maillard F."/>
            <person name="Murat C."/>
            <person name="Nolan M."/>
            <person name="Ohm R.A."/>
            <person name="Pangilinan J."/>
            <person name="Pereira M.F."/>
            <person name="Perotto S."/>
            <person name="Peter M."/>
            <person name="Pfister S."/>
            <person name="Riley R."/>
            <person name="Sitrit Y."/>
            <person name="Stielow J.B."/>
            <person name="Szollosi G."/>
            <person name="Zifcakova L."/>
            <person name="Stursova M."/>
            <person name="Spatafora J.W."/>
            <person name="Tedersoo L."/>
            <person name="Vaario L.M."/>
            <person name="Yamada A."/>
            <person name="Yan M."/>
            <person name="Wang P."/>
            <person name="Xu J."/>
            <person name="Bruns T."/>
            <person name="Baldrian P."/>
            <person name="Vilgalys R."/>
            <person name="Dunand C."/>
            <person name="Henrissat B."/>
            <person name="Grigoriev I.V."/>
            <person name="Hibbett D."/>
            <person name="Nagy L.G."/>
            <person name="Martin F.M."/>
        </authorList>
    </citation>
    <scope>NUCLEOTIDE SEQUENCE</scope>
    <source>
        <strain evidence="1">UH-Tt-Lm1</strain>
    </source>
</reference>
<evidence type="ECO:0000313" key="2">
    <source>
        <dbReference type="Proteomes" id="UP000736335"/>
    </source>
</evidence>
<evidence type="ECO:0008006" key="3">
    <source>
        <dbReference type="Google" id="ProtNLM"/>
    </source>
</evidence>
<comment type="caution">
    <text evidence="1">The sequence shown here is derived from an EMBL/GenBank/DDBJ whole genome shotgun (WGS) entry which is preliminary data.</text>
</comment>
<reference evidence="1" key="2">
    <citation type="submission" date="2020-11" db="EMBL/GenBank/DDBJ databases">
        <authorList>
            <consortium name="DOE Joint Genome Institute"/>
            <person name="Kuo A."/>
            <person name="Miyauchi S."/>
            <person name="Kiss E."/>
            <person name="Drula E."/>
            <person name="Kohler A."/>
            <person name="Sanchez-Garcia M."/>
            <person name="Andreopoulos B."/>
            <person name="Barry K.W."/>
            <person name="Bonito G."/>
            <person name="Buee M."/>
            <person name="Carver A."/>
            <person name="Chen C."/>
            <person name="Cichocki N."/>
            <person name="Clum A."/>
            <person name="Culley D."/>
            <person name="Crous P.W."/>
            <person name="Fauchery L."/>
            <person name="Girlanda M."/>
            <person name="Hayes R."/>
            <person name="Keri Z."/>
            <person name="Labutti K."/>
            <person name="Lipzen A."/>
            <person name="Lombard V."/>
            <person name="Magnuson J."/>
            <person name="Maillard F."/>
            <person name="Morin E."/>
            <person name="Murat C."/>
            <person name="Nolan M."/>
            <person name="Ohm R."/>
            <person name="Pangilinan J."/>
            <person name="Pereira M."/>
            <person name="Perotto S."/>
            <person name="Peter M."/>
            <person name="Riley R."/>
            <person name="Sitrit Y."/>
            <person name="Stielow B."/>
            <person name="Szollosi G."/>
            <person name="Zifcakova L."/>
            <person name="Stursova M."/>
            <person name="Spatafora J.W."/>
            <person name="Tedersoo L."/>
            <person name="Vaario L.-M."/>
            <person name="Yamada A."/>
            <person name="Yan M."/>
            <person name="Wang P."/>
            <person name="Xu J."/>
            <person name="Bruns T."/>
            <person name="Baldrian P."/>
            <person name="Vilgalys R."/>
            <person name="Henrissat B."/>
            <person name="Grigoriev I.V."/>
            <person name="Hibbett D."/>
            <person name="Nagy L.G."/>
            <person name="Martin F.M."/>
        </authorList>
    </citation>
    <scope>NUCLEOTIDE SEQUENCE</scope>
    <source>
        <strain evidence="1">UH-Tt-Lm1</strain>
    </source>
</reference>
<dbReference type="InterPro" id="IPR032710">
    <property type="entry name" value="NTF2-like_dom_sf"/>
</dbReference>
<proteinExistence type="predicted"/>
<keyword evidence="2" id="KW-1185">Reference proteome</keyword>
<evidence type="ECO:0000313" key="1">
    <source>
        <dbReference type="EMBL" id="KAF9778421.1"/>
    </source>
</evidence>
<name>A0A9P6H401_9AGAM</name>
<dbReference type="OrthoDB" id="3290342at2759"/>
<dbReference type="AlphaFoldDB" id="A0A9P6H401"/>
<dbReference type="Gene3D" id="3.10.450.50">
    <property type="match status" value="1"/>
</dbReference>
<dbReference type="SUPFAM" id="SSF54427">
    <property type="entry name" value="NTF2-like"/>
    <property type="match status" value="1"/>
</dbReference>
<sequence>MSAQLDIVYKLKEALETGNPEVATPFMADNFTHQALPAHPWTTGELGPDLERCSTRLGAPRRTKDQWKTHVVAINSRLKSLKFEILDTIDNPGSITLHTMAQCTFDDGGENIPVEIVFVFKFTEDETGAPKLISTLEFMDSLAMVKVAERQARGKKV</sequence>
<organism evidence="1 2">
    <name type="scientific">Thelephora terrestris</name>
    <dbReference type="NCBI Taxonomy" id="56493"/>
    <lineage>
        <taxon>Eukaryota</taxon>
        <taxon>Fungi</taxon>
        <taxon>Dikarya</taxon>
        <taxon>Basidiomycota</taxon>
        <taxon>Agaricomycotina</taxon>
        <taxon>Agaricomycetes</taxon>
        <taxon>Thelephorales</taxon>
        <taxon>Thelephoraceae</taxon>
        <taxon>Thelephora</taxon>
    </lineage>
</organism>
<protein>
    <recommendedName>
        <fullName evidence="3">SnoaL-like domain-containing protein</fullName>
    </recommendedName>
</protein>
<accession>A0A9P6H401</accession>
<dbReference type="Proteomes" id="UP000736335">
    <property type="component" value="Unassembled WGS sequence"/>
</dbReference>
<dbReference type="EMBL" id="WIUZ02000023">
    <property type="protein sequence ID" value="KAF9778421.1"/>
    <property type="molecule type" value="Genomic_DNA"/>
</dbReference>